<dbReference type="AlphaFoldDB" id="A0AA39L0G9"/>
<comment type="caution">
    <text evidence="1">The sequence shown here is derived from an EMBL/GenBank/DDBJ whole genome shotgun (WGS) entry which is preliminary data.</text>
</comment>
<reference evidence="1" key="2">
    <citation type="submission" date="2023-03" db="EMBL/GenBank/DDBJ databases">
        <authorList>
            <person name="Inwood S.N."/>
            <person name="Skelly J.G."/>
            <person name="Guhlin J."/>
            <person name="Harrop T.W.R."/>
            <person name="Goldson S.G."/>
            <person name="Dearden P.K."/>
        </authorList>
    </citation>
    <scope>NUCLEOTIDE SEQUENCE</scope>
    <source>
        <strain evidence="1">Lincoln</strain>
        <tissue evidence="1">Whole body</tissue>
    </source>
</reference>
<organism evidence="1 2">
    <name type="scientific">Microctonus hyperodae</name>
    <name type="common">Parasitoid wasp</name>
    <dbReference type="NCBI Taxonomy" id="165561"/>
    <lineage>
        <taxon>Eukaryota</taxon>
        <taxon>Metazoa</taxon>
        <taxon>Ecdysozoa</taxon>
        <taxon>Arthropoda</taxon>
        <taxon>Hexapoda</taxon>
        <taxon>Insecta</taxon>
        <taxon>Pterygota</taxon>
        <taxon>Neoptera</taxon>
        <taxon>Endopterygota</taxon>
        <taxon>Hymenoptera</taxon>
        <taxon>Apocrita</taxon>
        <taxon>Ichneumonoidea</taxon>
        <taxon>Braconidae</taxon>
        <taxon>Euphorinae</taxon>
        <taxon>Microctonus</taxon>
    </lineage>
</organism>
<proteinExistence type="predicted"/>
<gene>
    <name evidence="1" type="ORF">PV327_006045</name>
</gene>
<evidence type="ECO:0000313" key="2">
    <source>
        <dbReference type="Proteomes" id="UP001168972"/>
    </source>
</evidence>
<name>A0AA39L0G9_MICHY</name>
<reference evidence="1" key="1">
    <citation type="journal article" date="2023" name="bioRxiv">
        <title>Scaffold-level genome assemblies of two parasitoid biocontrol wasps reveal the parthenogenesis mechanism and an associated novel virus.</title>
        <authorList>
            <person name="Inwood S."/>
            <person name="Skelly J."/>
            <person name="Guhlin J."/>
            <person name="Harrop T."/>
            <person name="Goldson S."/>
            <person name="Dearden P."/>
        </authorList>
    </citation>
    <scope>NUCLEOTIDE SEQUENCE</scope>
    <source>
        <strain evidence="1">Lincoln</strain>
        <tissue evidence="1">Whole body</tissue>
    </source>
</reference>
<evidence type="ECO:0000313" key="1">
    <source>
        <dbReference type="EMBL" id="KAK0180401.1"/>
    </source>
</evidence>
<accession>A0AA39L0G9</accession>
<keyword evidence="2" id="KW-1185">Reference proteome</keyword>
<protein>
    <submittedName>
        <fullName evidence="1">Uncharacterized protein</fullName>
    </submittedName>
</protein>
<dbReference type="Proteomes" id="UP001168972">
    <property type="component" value="Unassembled WGS sequence"/>
</dbReference>
<sequence>MNGDDDQREVEESKEKGSLELKAAETSGAIEIPKFWMDQGGRWQWGKVHTCLMNFVRTISFSMIIEANGSEVCLARLEFSSHTPEISYFLSANKYKALSSGSSLASVVAGSSKPTRTWDKPYFGDVTQKNVTAIVGQKAMLSCHVKHPGNRTCEKVGYSELVFEVLTEEFDSL</sequence>
<dbReference type="EMBL" id="JAQQBR010000003">
    <property type="protein sequence ID" value="KAK0180401.1"/>
    <property type="molecule type" value="Genomic_DNA"/>
</dbReference>